<reference evidence="10 11" key="1">
    <citation type="journal article" date="2021" name="Comput. Struct. Biotechnol. J.">
        <title>De novo genome assembly of the potent medicinal plant Rehmannia glutinosa using nanopore technology.</title>
        <authorList>
            <person name="Ma L."/>
            <person name="Dong C."/>
            <person name="Song C."/>
            <person name="Wang X."/>
            <person name="Zheng X."/>
            <person name="Niu Y."/>
            <person name="Chen S."/>
            <person name="Feng W."/>
        </authorList>
    </citation>
    <scope>NUCLEOTIDE SEQUENCE [LARGE SCALE GENOMIC DNA]</scope>
    <source>
        <strain evidence="10">DH-2019</strain>
    </source>
</reference>
<dbReference type="InterPro" id="IPR023395">
    <property type="entry name" value="MCP_dom_sf"/>
</dbReference>
<evidence type="ECO:0000256" key="7">
    <source>
        <dbReference type="ARBA" id="ARBA00023136"/>
    </source>
</evidence>
<keyword evidence="6" id="KW-1133">Transmembrane helix</keyword>
<evidence type="ECO:0000256" key="5">
    <source>
        <dbReference type="ARBA" id="ARBA00022737"/>
    </source>
</evidence>
<keyword evidence="5" id="KW-0677">Repeat</keyword>
<feature type="repeat" description="Solcar" evidence="8">
    <location>
        <begin position="544"/>
        <end position="634"/>
    </location>
</feature>
<evidence type="ECO:0000256" key="1">
    <source>
        <dbReference type="ARBA" id="ARBA00004141"/>
    </source>
</evidence>
<comment type="similarity">
    <text evidence="2">Belongs to the mitochondrial carrier (TC 2.A.29) family.</text>
</comment>
<evidence type="ECO:0000256" key="8">
    <source>
        <dbReference type="PROSITE-ProRule" id="PRU00282"/>
    </source>
</evidence>
<keyword evidence="4 8" id="KW-0812">Transmembrane</keyword>
<comment type="subcellular location">
    <subcellularLocation>
        <location evidence="1">Membrane</location>
        <topology evidence="1">Multi-pass membrane protein</topology>
    </subcellularLocation>
</comment>
<dbReference type="InterPro" id="IPR018108">
    <property type="entry name" value="MCP_transmembrane"/>
</dbReference>
<evidence type="ECO:0000256" key="2">
    <source>
        <dbReference type="ARBA" id="ARBA00006375"/>
    </source>
</evidence>
<sequence length="668" mass="73215">MAGGSVSQRNEKTSVKHRNNPLEGAFIELANFDYADITPQGNDKCTLRNSDPQSSEMLSTADLISAVGHAWDRATRPLSVLLSKTNPTCKTEVIQGGGVLNYSTDETFHASSSVDDQPCLHYLNSKANSSRLVQENLEHLKVKKKTSCPRPTYGFFSFWRIVLARSTVIEESSAEYCLSSTGIHSNLGSTYGWMREKACPKQNNQVNAVTIESERTSNRYGSEFSTNSGSGNVPAYTNNTFNRSTTGVSASKHEIAQPLDLSFDRDLKASTMTCSENTIAHGQHIEATDCKIFASRCDLVSQDTNLASVSHDCENSMTEYSDGRHEHQKDQGITFVKTDSSEAEISLSVKEKSPYALAKQEHAFAGAMAGVFVSLCLHPMDTIKTVIQSCRADQKPLHIIGKSIIAERGIMGLYRGISSNIVSSAPISAVYTFTYESVKKSLLPLLPKEYHSLAHCTAGGCASIATSFIFTPSERIKQQMQIGSHYRTAVPCFIGFLITRGMLSLYTGWGAVLCRNVPHSVIKFYTYESLKQIMMPSTKSNAQANILATLVCGGLAGSMASLFTTPFDVVKTRLQTQIPGSMTPYGGVFNTLTVIGKQEGLKGLYRSLKVFGILVMYMIQGALFFASYESFKRLFSLEVPQLSAQTFQHEHKKEDDSMMLPSTVSVTA</sequence>
<name>A0ABR0VQK0_REHGL</name>
<dbReference type="Proteomes" id="UP001318860">
    <property type="component" value="Unassembled WGS sequence"/>
</dbReference>
<dbReference type="SUPFAM" id="SSF103506">
    <property type="entry name" value="Mitochondrial carrier"/>
    <property type="match status" value="1"/>
</dbReference>
<keyword evidence="3" id="KW-0813">Transport</keyword>
<proteinExistence type="inferred from homology"/>
<organism evidence="10 11">
    <name type="scientific">Rehmannia glutinosa</name>
    <name type="common">Chinese foxglove</name>
    <dbReference type="NCBI Taxonomy" id="99300"/>
    <lineage>
        <taxon>Eukaryota</taxon>
        <taxon>Viridiplantae</taxon>
        <taxon>Streptophyta</taxon>
        <taxon>Embryophyta</taxon>
        <taxon>Tracheophyta</taxon>
        <taxon>Spermatophyta</taxon>
        <taxon>Magnoliopsida</taxon>
        <taxon>eudicotyledons</taxon>
        <taxon>Gunneridae</taxon>
        <taxon>Pentapetalae</taxon>
        <taxon>asterids</taxon>
        <taxon>lamiids</taxon>
        <taxon>Lamiales</taxon>
        <taxon>Orobanchaceae</taxon>
        <taxon>Rehmannieae</taxon>
        <taxon>Rehmannia</taxon>
    </lineage>
</organism>
<evidence type="ECO:0000256" key="3">
    <source>
        <dbReference type="ARBA" id="ARBA00022448"/>
    </source>
</evidence>
<evidence type="ECO:0000313" key="11">
    <source>
        <dbReference type="Proteomes" id="UP001318860"/>
    </source>
</evidence>
<dbReference type="EMBL" id="JABTTQ020000834">
    <property type="protein sequence ID" value="KAK6137526.1"/>
    <property type="molecule type" value="Genomic_DNA"/>
</dbReference>
<dbReference type="PANTHER" id="PTHR45667">
    <property type="entry name" value="S-ADENOSYLMETHIONINE MITOCHONDRIAL CARRIER PROTEIN"/>
    <property type="match status" value="1"/>
</dbReference>
<dbReference type="Gene3D" id="1.50.40.10">
    <property type="entry name" value="Mitochondrial carrier domain"/>
    <property type="match status" value="2"/>
</dbReference>
<protein>
    <submittedName>
        <fullName evidence="10">Uncharacterized protein</fullName>
    </submittedName>
</protein>
<dbReference type="PROSITE" id="PS50920">
    <property type="entry name" value="SOLCAR"/>
    <property type="match status" value="3"/>
</dbReference>
<evidence type="ECO:0000313" key="10">
    <source>
        <dbReference type="EMBL" id="KAK6137526.1"/>
    </source>
</evidence>
<feature type="repeat" description="Solcar" evidence="8">
    <location>
        <begin position="450"/>
        <end position="533"/>
    </location>
</feature>
<gene>
    <name evidence="10" type="ORF">DH2020_028732</name>
</gene>
<accession>A0ABR0VQK0</accession>
<evidence type="ECO:0000256" key="9">
    <source>
        <dbReference type="SAM" id="MobiDB-lite"/>
    </source>
</evidence>
<keyword evidence="7 8" id="KW-0472">Membrane</keyword>
<evidence type="ECO:0000256" key="4">
    <source>
        <dbReference type="ARBA" id="ARBA00022692"/>
    </source>
</evidence>
<keyword evidence="11" id="KW-1185">Reference proteome</keyword>
<feature type="repeat" description="Solcar" evidence="8">
    <location>
        <begin position="357"/>
        <end position="441"/>
    </location>
</feature>
<dbReference type="Pfam" id="PF00153">
    <property type="entry name" value="Mito_carr"/>
    <property type="match status" value="3"/>
</dbReference>
<evidence type="ECO:0000256" key="6">
    <source>
        <dbReference type="ARBA" id="ARBA00022989"/>
    </source>
</evidence>
<feature type="region of interest" description="Disordered" evidence="9">
    <location>
        <begin position="218"/>
        <end position="238"/>
    </location>
</feature>
<comment type="caution">
    <text evidence="10">The sequence shown here is derived from an EMBL/GenBank/DDBJ whole genome shotgun (WGS) entry which is preliminary data.</text>
</comment>